<dbReference type="Gene3D" id="3.40.630.30">
    <property type="match status" value="1"/>
</dbReference>
<reference evidence="3 4" key="1">
    <citation type="submission" date="2023-07" db="EMBL/GenBank/DDBJ databases">
        <authorList>
            <person name="Girao M."/>
            <person name="Carvalho M.F."/>
        </authorList>
    </citation>
    <scope>NUCLEOTIDE SEQUENCE [LARGE SCALE GENOMIC DNA]</scope>
    <source>
        <strain evidence="3 4">66/93</strain>
    </source>
</reference>
<protein>
    <submittedName>
        <fullName evidence="3">GNAT family N-acetyltransferase</fullName>
    </submittedName>
</protein>
<proteinExistence type="predicted"/>
<dbReference type="InterPro" id="IPR000182">
    <property type="entry name" value="GNAT_dom"/>
</dbReference>
<dbReference type="CDD" id="cd04301">
    <property type="entry name" value="NAT_SF"/>
    <property type="match status" value="1"/>
</dbReference>
<dbReference type="InterPro" id="IPR016181">
    <property type="entry name" value="Acyl_CoA_acyltransferase"/>
</dbReference>
<dbReference type="EMBL" id="JAUUCC010000006">
    <property type="protein sequence ID" value="MEE2049610.1"/>
    <property type="molecule type" value="Genomic_DNA"/>
</dbReference>
<accession>A0ABU7KJZ1</accession>
<keyword evidence="1" id="KW-0808">Transferase</keyword>
<dbReference type="Pfam" id="PF00583">
    <property type="entry name" value="Acetyltransf_1"/>
    <property type="match status" value="1"/>
</dbReference>
<evidence type="ECO:0000256" key="1">
    <source>
        <dbReference type="ARBA" id="ARBA00022679"/>
    </source>
</evidence>
<comment type="caution">
    <text evidence="3">The sequence shown here is derived from an EMBL/GenBank/DDBJ whole genome shotgun (WGS) entry which is preliminary data.</text>
</comment>
<dbReference type="Proteomes" id="UP001348641">
    <property type="component" value="Unassembled WGS sequence"/>
</dbReference>
<name>A0ABU7KJZ1_9ACTN</name>
<dbReference type="PANTHER" id="PTHR13947">
    <property type="entry name" value="GNAT FAMILY N-ACETYLTRANSFERASE"/>
    <property type="match status" value="1"/>
</dbReference>
<dbReference type="RefSeq" id="WP_330156874.1">
    <property type="nucleotide sequence ID" value="NZ_BAAAJA010000005.1"/>
</dbReference>
<evidence type="ECO:0000259" key="2">
    <source>
        <dbReference type="PROSITE" id="PS51186"/>
    </source>
</evidence>
<evidence type="ECO:0000313" key="3">
    <source>
        <dbReference type="EMBL" id="MEE2049610.1"/>
    </source>
</evidence>
<dbReference type="InterPro" id="IPR050769">
    <property type="entry name" value="NAT_camello-type"/>
</dbReference>
<dbReference type="PANTHER" id="PTHR13947:SF37">
    <property type="entry name" value="LD18367P"/>
    <property type="match status" value="1"/>
</dbReference>
<dbReference type="SUPFAM" id="SSF55729">
    <property type="entry name" value="Acyl-CoA N-acyltransferases (Nat)"/>
    <property type="match status" value="1"/>
</dbReference>
<dbReference type="PROSITE" id="PS51186">
    <property type="entry name" value="GNAT"/>
    <property type="match status" value="1"/>
</dbReference>
<evidence type="ECO:0000313" key="4">
    <source>
        <dbReference type="Proteomes" id="UP001348641"/>
    </source>
</evidence>
<feature type="domain" description="N-acetyltransferase" evidence="2">
    <location>
        <begin position="17"/>
        <end position="223"/>
    </location>
</feature>
<sequence>MSSIPPTETPVVSLRVMELRDVPIAVHLHRLNLPAGFFVELGDRFLERYYRTFLTSPAAVALIAEVNGRPAGFLVGSLDEAVHHHHMLQLERWRLARAGMMSLLVRPELTMRFVRTRARRYVRGVRRSNTTTNTEQGERLRTGVLSHVVVDENIRRAGVGALLVERFAAIARLHGTQRLRLYTSSDNEPAKRFYERLNWKSQTDQADMDGKLWTPFVLELERP</sequence>
<gene>
    <name evidence="3" type="ORF">Q8A49_03790</name>
</gene>
<organism evidence="3 4">
    <name type="scientific">Nocardiopsis tropica</name>
    <dbReference type="NCBI Taxonomy" id="109330"/>
    <lineage>
        <taxon>Bacteria</taxon>
        <taxon>Bacillati</taxon>
        <taxon>Actinomycetota</taxon>
        <taxon>Actinomycetes</taxon>
        <taxon>Streptosporangiales</taxon>
        <taxon>Nocardiopsidaceae</taxon>
        <taxon>Nocardiopsis</taxon>
    </lineage>
</organism>